<feature type="non-terminal residue" evidence="1">
    <location>
        <position position="48"/>
    </location>
</feature>
<organism evidence="1">
    <name type="scientific">Salmonella muenchen</name>
    <dbReference type="NCBI Taxonomy" id="596"/>
    <lineage>
        <taxon>Bacteria</taxon>
        <taxon>Pseudomonadati</taxon>
        <taxon>Pseudomonadota</taxon>
        <taxon>Gammaproteobacteria</taxon>
        <taxon>Enterobacterales</taxon>
        <taxon>Enterobacteriaceae</taxon>
        <taxon>Salmonella</taxon>
    </lineage>
</organism>
<reference evidence="1" key="1">
    <citation type="submission" date="2019-03" db="EMBL/GenBank/DDBJ databases">
        <authorList>
            <person name="Ashton P.M."/>
            <person name="Dallman T."/>
            <person name="Nair S."/>
            <person name="De Pinna E."/>
            <person name="Peters T."/>
            <person name="Grant K."/>
        </authorList>
    </citation>
    <scope>NUCLEOTIDE SEQUENCE</scope>
    <source>
        <strain evidence="1">301730</strain>
    </source>
</reference>
<name>A0A5Y2E4E0_SALMU</name>
<comment type="caution">
    <text evidence="1">The sequence shown here is derived from an EMBL/GenBank/DDBJ whole genome shotgun (WGS) entry which is preliminary data.</text>
</comment>
<accession>A0A5Y2E4E0</accession>
<dbReference type="GO" id="GO:0016787">
    <property type="term" value="F:hydrolase activity"/>
    <property type="evidence" value="ECO:0007669"/>
    <property type="project" value="UniProtKB-KW"/>
</dbReference>
<proteinExistence type="predicted"/>
<dbReference type="EMBL" id="AAIEQN010000266">
    <property type="protein sequence ID" value="ECD4201189.1"/>
    <property type="molecule type" value="Genomic_DNA"/>
</dbReference>
<evidence type="ECO:0000313" key="1">
    <source>
        <dbReference type="EMBL" id="ECD4201189.1"/>
    </source>
</evidence>
<protein>
    <submittedName>
        <fullName evidence="1">HAD family hydrolase</fullName>
    </submittedName>
</protein>
<gene>
    <name evidence="1" type="ORF">E0Y79_26650</name>
</gene>
<dbReference type="AlphaFoldDB" id="A0A5Y2E4E0"/>
<sequence>MSLALFDFDGTITTRETMPDFVRRSVSRRRLLVGQLLLAPLVLGYKIG</sequence>
<keyword evidence="1" id="KW-0378">Hydrolase</keyword>